<name>A0ABN6GXP2_9GAMM</name>
<evidence type="ECO:0000256" key="4">
    <source>
        <dbReference type="ARBA" id="ARBA00022833"/>
    </source>
</evidence>
<reference evidence="9 10" key="1">
    <citation type="submission" date="2021-05" db="EMBL/GenBank/DDBJ databases">
        <title>Complete Genome Sequence of Stenotrophomonas pavanii strain Y.</title>
        <authorList>
            <person name="Dohra H."/>
            <person name="Mohad Din A.R.J."/>
            <person name="Suzuki K."/>
            <person name="Fatma A."/>
            <person name="Honjyo M."/>
            <person name="Nishimura T."/>
            <person name="Moriuch R."/>
            <person name="Masuda K."/>
            <person name="Minoura A."/>
            <person name="Tashiro Y."/>
            <person name="Futamata H."/>
        </authorList>
    </citation>
    <scope>NUCLEOTIDE SEQUENCE [LARGE SCALE GENOMIC DNA]</scope>
    <source>
        <strain evidence="10">Y</strain>
    </source>
</reference>
<evidence type="ECO:0000313" key="10">
    <source>
        <dbReference type="Proteomes" id="UP000825066"/>
    </source>
</evidence>
<evidence type="ECO:0000256" key="5">
    <source>
        <dbReference type="ARBA" id="ARBA00023049"/>
    </source>
</evidence>
<evidence type="ECO:0000256" key="6">
    <source>
        <dbReference type="RuleBase" id="RU003435"/>
    </source>
</evidence>
<comment type="cofactor">
    <cofactor evidence="6">
        <name>Zn(2+)</name>
        <dbReference type="ChEBI" id="CHEBI:29105"/>
    </cofactor>
    <text evidence="6">Binds 1 zinc ion.</text>
</comment>
<evidence type="ECO:0000256" key="7">
    <source>
        <dbReference type="SAM" id="MobiDB-lite"/>
    </source>
</evidence>
<feature type="domain" description="Peptidase M3A/M3B catalytic" evidence="8">
    <location>
        <begin position="428"/>
        <end position="617"/>
    </location>
</feature>
<dbReference type="Proteomes" id="UP000825066">
    <property type="component" value="Chromosome"/>
</dbReference>
<dbReference type="InterPro" id="IPR001567">
    <property type="entry name" value="Pept_M3A_M3B_dom"/>
</dbReference>
<dbReference type="Pfam" id="PF01432">
    <property type="entry name" value="Peptidase_M3"/>
    <property type="match status" value="2"/>
</dbReference>
<feature type="domain" description="Peptidase M3A/M3B catalytic" evidence="8">
    <location>
        <begin position="239"/>
        <end position="341"/>
    </location>
</feature>
<dbReference type="EMBL" id="AP024684">
    <property type="protein sequence ID" value="BCX44544.1"/>
    <property type="molecule type" value="Genomic_DNA"/>
</dbReference>
<evidence type="ECO:0000259" key="8">
    <source>
        <dbReference type="Pfam" id="PF01432"/>
    </source>
</evidence>
<keyword evidence="2 6" id="KW-0479">Metal-binding</keyword>
<keyword evidence="5 6" id="KW-0482">Metalloprotease</keyword>
<proteinExistence type="inferred from homology"/>
<keyword evidence="3 6" id="KW-0378">Hydrolase</keyword>
<protein>
    <submittedName>
        <fullName evidence="9">Peptidase</fullName>
    </submittedName>
</protein>
<organism evidence="9 10">
    <name type="scientific">Stenotrophomonas pavanii</name>
    <dbReference type="NCBI Taxonomy" id="487698"/>
    <lineage>
        <taxon>Bacteria</taxon>
        <taxon>Pseudomonadati</taxon>
        <taxon>Pseudomonadota</taxon>
        <taxon>Gammaproteobacteria</taxon>
        <taxon>Lysobacterales</taxon>
        <taxon>Lysobacteraceae</taxon>
        <taxon>Stenotrophomonas</taxon>
    </lineage>
</organism>
<gene>
    <name evidence="9" type="ORF">STNY_R27510</name>
</gene>
<comment type="similarity">
    <text evidence="6">Belongs to the peptidase M3 family.</text>
</comment>
<evidence type="ECO:0000256" key="1">
    <source>
        <dbReference type="ARBA" id="ARBA00022670"/>
    </source>
</evidence>
<keyword evidence="1 6" id="KW-0645">Protease</keyword>
<keyword evidence="10" id="KW-1185">Reference proteome</keyword>
<evidence type="ECO:0000256" key="3">
    <source>
        <dbReference type="ARBA" id="ARBA00022801"/>
    </source>
</evidence>
<evidence type="ECO:0000256" key="2">
    <source>
        <dbReference type="ARBA" id="ARBA00022723"/>
    </source>
</evidence>
<accession>A0ABN6GXP2</accession>
<feature type="region of interest" description="Disordered" evidence="7">
    <location>
        <begin position="1"/>
        <end position="37"/>
    </location>
</feature>
<keyword evidence="4 6" id="KW-0862">Zinc</keyword>
<evidence type="ECO:0000313" key="9">
    <source>
        <dbReference type="EMBL" id="BCX44544.1"/>
    </source>
</evidence>
<sequence length="649" mass="71820">MGRRARSGSAIGNREATCQAASGSTQADKLGMGTDQETSMHRNGMRAITFVIATLLAGMTHGVEAQALRADDRSYFGSASIEREAWQNLERRTLALKALHAPADVRFHQAEQLYGECLRHHGYLHLQAARNADDARLANTQGEVASSCGRIAAIAKQALRDAPAHAAWMEPHADLRERALREDVQPANAALVDAVDTLADPALDSFGRLHRQLLQSAPFARFEHEGRTLDSRTDARALSRLPDRSVREAAWRAYWQGMASRRSEMATVLLGLARLNEQASELQGDGTAPDRSYRHMGLDQAAVDTTLAAVARHAPLRRNYQQMQLTHLEHMGQASPQIWDMDLPDAGYIPPPLDLAQLRDAAAASMQVLGPDYVTGLRGLLDPAGGRMDLGGSAGRRAMDAFSISAPGVPSLLFVGHRQGDLEGDVQIAHEAGHAMHGQWMQRGGASSFQRNGNKWLTEAFAIYNELKFRDQLYRQASDPRAKAYYLKSLLDDIILQLFVSSEEADLEQSIYQEVAADEVGNADALDALTMKVLGRYGGASEQYPELRSTWVSKRLMYEDPLYLANYLHAGLIAVQLFAQDQQDPEGFRERYLAVLGEGFDRPPQQQVEQLLNAKPDWSRLVEEDLGVFQRYLAQLQGLHAEIERQRGR</sequence>